<keyword evidence="1" id="KW-0732">Signal</keyword>
<sequence length="156" mass="17443">MASVGRLLLVLFLCASTAPALTSAQPIGFNDIQPIIEKANFIGIHDHSYRRYVVNTALELYGLNARHIAHLRWPEINGFTVPMGVEVAACVLRHIPILLYKVSVSTEVTGMFEDDGNEIPWLVINIFYAVERGQHPTVWSTIKKSLYVKFGYKSGN</sequence>
<evidence type="ECO:0000256" key="1">
    <source>
        <dbReference type="SAM" id="SignalP"/>
    </source>
</evidence>
<keyword evidence="3" id="KW-1185">Reference proteome</keyword>
<organism evidence="2 3">
    <name type="scientific">Apostasia shenzhenica</name>
    <dbReference type="NCBI Taxonomy" id="1088818"/>
    <lineage>
        <taxon>Eukaryota</taxon>
        <taxon>Viridiplantae</taxon>
        <taxon>Streptophyta</taxon>
        <taxon>Embryophyta</taxon>
        <taxon>Tracheophyta</taxon>
        <taxon>Spermatophyta</taxon>
        <taxon>Magnoliopsida</taxon>
        <taxon>Liliopsida</taxon>
        <taxon>Asparagales</taxon>
        <taxon>Orchidaceae</taxon>
        <taxon>Apostasioideae</taxon>
        <taxon>Apostasia</taxon>
    </lineage>
</organism>
<dbReference type="Proteomes" id="UP000236161">
    <property type="component" value="Unassembled WGS sequence"/>
</dbReference>
<accession>A0A2I0B5G3</accession>
<dbReference type="AlphaFoldDB" id="A0A2I0B5G3"/>
<feature type="signal peptide" evidence="1">
    <location>
        <begin position="1"/>
        <end position="24"/>
    </location>
</feature>
<dbReference type="EMBL" id="KZ451911">
    <property type="protein sequence ID" value="PKA63022.1"/>
    <property type="molecule type" value="Genomic_DNA"/>
</dbReference>
<name>A0A2I0B5G3_9ASPA</name>
<proteinExistence type="predicted"/>
<evidence type="ECO:0000313" key="2">
    <source>
        <dbReference type="EMBL" id="PKA63022.1"/>
    </source>
</evidence>
<gene>
    <name evidence="2" type="ORF">AXF42_Ash007818</name>
</gene>
<evidence type="ECO:0000313" key="3">
    <source>
        <dbReference type="Proteomes" id="UP000236161"/>
    </source>
</evidence>
<reference evidence="2 3" key="1">
    <citation type="journal article" date="2017" name="Nature">
        <title>The Apostasia genome and the evolution of orchids.</title>
        <authorList>
            <person name="Zhang G.Q."/>
            <person name="Liu K.W."/>
            <person name="Li Z."/>
            <person name="Lohaus R."/>
            <person name="Hsiao Y.Y."/>
            <person name="Niu S.C."/>
            <person name="Wang J.Y."/>
            <person name="Lin Y.C."/>
            <person name="Xu Q."/>
            <person name="Chen L.J."/>
            <person name="Yoshida K."/>
            <person name="Fujiwara S."/>
            <person name="Wang Z.W."/>
            <person name="Zhang Y.Q."/>
            <person name="Mitsuda N."/>
            <person name="Wang M."/>
            <person name="Liu G.H."/>
            <person name="Pecoraro L."/>
            <person name="Huang H.X."/>
            <person name="Xiao X.J."/>
            <person name="Lin M."/>
            <person name="Wu X.Y."/>
            <person name="Wu W.L."/>
            <person name="Chen Y.Y."/>
            <person name="Chang S.B."/>
            <person name="Sakamoto S."/>
            <person name="Ohme-Takagi M."/>
            <person name="Yagi M."/>
            <person name="Zeng S.J."/>
            <person name="Shen C.Y."/>
            <person name="Yeh C.M."/>
            <person name="Luo Y.B."/>
            <person name="Tsai W.C."/>
            <person name="Van de Peer Y."/>
            <person name="Liu Z.J."/>
        </authorList>
    </citation>
    <scope>NUCLEOTIDE SEQUENCE [LARGE SCALE GENOMIC DNA]</scope>
    <source>
        <strain evidence="3">cv. Shenzhen</strain>
        <tissue evidence="2">Stem</tissue>
    </source>
</reference>
<protein>
    <submittedName>
        <fullName evidence="2">Uncharacterized protein</fullName>
    </submittedName>
</protein>
<feature type="chain" id="PRO_5014154110" evidence="1">
    <location>
        <begin position="25"/>
        <end position="156"/>
    </location>
</feature>